<keyword evidence="1" id="KW-0472">Membrane</keyword>
<dbReference type="EMBL" id="JBHSWI010000001">
    <property type="protein sequence ID" value="MFC6646748.1"/>
    <property type="molecule type" value="Genomic_DNA"/>
</dbReference>
<keyword evidence="1" id="KW-0812">Transmembrane</keyword>
<accession>A0ABW1ZF03</accession>
<reference evidence="3" key="1">
    <citation type="journal article" date="2019" name="Int. J. Syst. Evol. Microbiol.">
        <title>The Global Catalogue of Microorganisms (GCM) 10K type strain sequencing project: providing services to taxonomists for standard genome sequencing and annotation.</title>
        <authorList>
            <consortium name="The Broad Institute Genomics Platform"/>
            <consortium name="The Broad Institute Genome Sequencing Center for Infectious Disease"/>
            <person name="Wu L."/>
            <person name="Ma J."/>
        </authorList>
    </citation>
    <scope>NUCLEOTIDE SEQUENCE [LARGE SCALE GENOMIC DNA]</scope>
    <source>
        <strain evidence="3">CGMCC 1.16026</strain>
    </source>
</reference>
<evidence type="ECO:0000256" key="1">
    <source>
        <dbReference type="SAM" id="Phobius"/>
    </source>
</evidence>
<evidence type="ECO:0000313" key="2">
    <source>
        <dbReference type="EMBL" id="MFC6646748.1"/>
    </source>
</evidence>
<name>A0ABW1ZF03_9BACT</name>
<keyword evidence="3" id="KW-1185">Reference proteome</keyword>
<sequence length="157" mass="17159">MADALLEPGFLSAHPEFEAHMAQCAECGQEWADLLATMAMMNEWTAPEPTPYFDTRLHARLREAVEAKPESFMERVRSWMMFSAGRSFRPMAAGALAVVMVLCGGGVALELYSNQAQPSSSATVNDLKIIDNNATALQQMDQLLSNQDDNSTDAPST</sequence>
<proteinExistence type="predicted"/>
<dbReference type="Proteomes" id="UP001596391">
    <property type="component" value="Unassembled WGS sequence"/>
</dbReference>
<feature type="transmembrane region" description="Helical" evidence="1">
    <location>
        <begin position="91"/>
        <end position="112"/>
    </location>
</feature>
<keyword evidence="1" id="KW-1133">Transmembrane helix</keyword>
<evidence type="ECO:0000313" key="3">
    <source>
        <dbReference type="Proteomes" id="UP001596391"/>
    </source>
</evidence>
<dbReference type="RefSeq" id="WP_263370398.1">
    <property type="nucleotide sequence ID" value="NZ_JAGSYD010000001.1"/>
</dbReference>
<organism evidence="2 3">
    <name type="scientific">Granulicella cerasi</name>
    <dbReference type="NCBI Taxonomy" id="741063"/>
    <lineage>
        <taxon>Bacteria</taxon>
        <taxon>Pseudomonadati</taxon>
        <taxon>Acidobacteriota</taxon>
        <taxon>Terriglobia</taxon>
        <taxon>Terriglobales</taxon>
        <taxon>Acidobacteriaceae</taxon>
        <taxon>Granulicella</taxon>
    </lineage>
</organism>
<comment type="caution">
    <text evidence="2">The sequence shown here is derived from an EMBL/GenBank/DDBJ whole genome shotgun (WGS) entry which is preliminary data.</text>
</comment>
<protein>
    <submittedName>
        <fullName evidence="2">Anti-sigma factor family protein</fullName>
    </submittedName>
</protein>
<dbReference type="Gene3D" id="1.10.10.1320">
    <property type="entry name" value="Anti-sigma factor, zinc-finger domain"/>
    <property type="match status" value="1"/>
</dbReference>
<dbReference type="InterPro" id="IPR041916">
    <property type="entry name" value="Anti_sigma_zinc_sf"/>
</dbReference>
<gene>
    <name evidence="2" type="ORF">ACFQBQ_14365</name>
</gene>